<evidence type="ECO:0000313" key="7">
    <source>
        <dbReference type="Proteomes" id="UP000198893"/>
    </source>
</evidence>
<dbReference type="SUPFAM" id="SSF46785">
    <property type="entry name" value="Winged helix' DNA-binding domain"/>
    <property type="match status" value="1"/>
</dbReference>
<name>A0A1H8RK72_9RHOB</name>
<protein>
    <submittedName>
        <fullName evidence="6">LysR family transcriptional regulator, chromosome initiation inhibitor</fullName>
    </submittedName>
</protein>
<dbReference type="GO" id="GO:0003677">
    <property type="term" value="F:DNA binding"/>
    <property type="evidence" value="ECO:0007669"/>
    <property type="project" value="UniProtKB-KW"/>
</dbReference>
<dbReference type="NCBIfam" id="TIGR03298">
    <property type="entry name" value="argP"/>
    <property type="match status" value="1"/>
</dbReference>
<dbReference type="Gene3D" id="3.40.190.290">
    <property type="match status" value="1"/>
</dbReference>
<keyword evidence="4" id="KW-0804">Transcription</keyword>
<organism evidence="6 7">
    <name type="scientific">Salinihabitans flavidus</name>
    <dbReference type="NCBI Taxonomy" id="569882"/>
    <lineage>
        <taxon>Bacteria</taxon>
        <taxon>Pseudomonadati</taxon>
        <taxon>Pseudomonadota</taxon>
        <taxon>Alphaproteobacteria</taxon>
        <taxon>Rhodobacterales</taxon>
        <taxon>Roseobacteraceae</taxon>
        <taxon>Salinihabitans</taxon>
    </lineage>
</organism>
<dbReference type="NCBIfam" id="NF009888">
    <property type="entry name" value="PRK13348.1"/>
    <property type="match status" value="1"/>
</dbReference>
<dbReference type="Gene3D" id="1.10.10.10">
    <property type="entry name" value="Winged helix-like DNA-binding domain superfamily/Winged helix DNA-binding domain"/>
    <property type="match status" value="1"/>
</dbReference>
<dbReference type="InterPro" id="IPR036390">
    <property type="entry name" value="WH_DNA-bd_sf"/>
</dbReference>
<feature type="domain" description="HTH lysR-type" evidence="5">
    <location>
        <begin position="3"/>
        <end position="59"/>
    </location>
</feature>
<evidence type="ECO:0000313" key="6">
    <source>
        <dbReference type="EMBL" id="SEO66785.1"/>
    </source>
</evidence>
<dbReference type="Pfam" id="PF03466">
    <property type="entry name" value="LysR_substrate"/>
    <property type="match status" value="1"/>
</dbReference>
<keyword evidence="7" id="KW-1185">Reference proteome</keyword>
<dbReference type="EMBL" id="FODS01000009">
    <property type="protein sequence ID" value="SEO66785.1"/>
    <property type="molecule type" value="Genomic_DNA"/>
</dbReference>
<proteinExistence type="inferred from homology"/>
<keyword evidence="2" id="KW-0805">Transcription regulation</keyword>
<dbReference type="PRINTS" id="PR00039">
    <property type="entry name" value="HTHLYSR"/>
</dbReference>
<dbReference type="InterPro" id="IPR036388">
    <property type="entry name" value="WH-like_DNA-bd_sf"/>
</dbReference>
<keyword evidence="3" id="KW-0238">DNA-binding</keyword>
<sequence>MVVDYAALRTVAAVVRTGSFERAAASLNVTPSAVSQRIKHLEERLGAVLIERGTPCTATDKGLALCRHMDRVGMLEKELMEQLPELSGSEGAGQRVTLNVATNADSLGTWFLEAIASFTKATDYLVNVAIDDEDHTADWLRRGRVLAAVTSLERAVQGCRVTPLGSLRYQATASPDFVARYFPDGVTEEAFQRAPALTFNQKDRLQDVWAREVFGHDMSFPTHWLPSTRSFLEGSVAGMGWALNPVQLARHHLERGDLVELVPGKVLERHLFWQINRLAADQLHELSRSILSVARRELSSQA</sequence>
<evidence type="ECO:0000256" key="2">
    <source>
        <dbReference type="ARBA" id="ARBA00023015"/>
    </source>
</evidence>
<accession>A0A1H8RK72</accession>
<dbReference type="GO" id="GO:0003700">
    <property type="term" value="F:DNA-binding transcription factor activity"/>
    <property type="evidence" value="ECO:0007669"/>
    <property type="project" value="InterPro"/>
</dbReference>
<dbReference type="InterPro" id="IPR000847">
    <property type="entry name" value="LysR_HTH_N"/>
</dbReference>
<dbReference type="InterPro" id="IPR050176">
    <property type="entry name" value="LTTR"/>
</dbReference>
<dbReference type="NCBIfam" id="NF002964">
    <property type="entry name" value="PRK03635.1"/>
    <property type="match status" value="1"/>
</dbReference>
<dbReference type="STRING" id="569882.SAMN04490248_10911"/>
<dbReference type="AlphaFoldDB" id="A0A1H8RK72"/>
<dbReference type="Pfam" id="PF00126">
    <property type="entry name" value="HTH_1"/>
    <property type="match status" value="1"/>
</dbReference>
<reference evidence="6 7" key="1">
    <citation type="submission" date="2016-10" db="EMBL/GenBank/DDBJ databases">
        <authorList>
            <person name="de Groot N.N."/>
        </authorList>
    </citation>
    <scope>NUCLEOTIDE SEQUENCE [LARGE SCALE GENOMIC DNA]</scope>
    <source>
        <strain evidence="6 7">DSM 27842</strain>
    </source>
</reference>
<evidence type="ECO:0000256" key="1">
    <source>
        <dbReference type="ARBA" id="ARBA00009437"/>
    </source>
</evidence>
<evidence type="ECO:0000256" key="4">
    <source>
        <dbReference type="ARBA" id="ARBA00023163"/>
    </source>
</evidence>
<dbReference type="PANTHER" id="PTHR30579">
    <property type="entry name" value="TRANSCRIPTIONAL REGULATOR"/>
    <property type="match status" value="1"/>
</dbReference>
<dbReference type="PROSITE" id="PS50931">
    <property type="entry name" value="HTH_LYSR"/>
    <property type="match status" value="1"/>
</dbReference>
<dbReference type="InterPro" id="IPR017685">
    <property type="entry name" value="ArgP"/>
</dbReference>
<evidence type="ECO:0000259" key="5">
    <source>
        <dbReference type="PROSITE" id="PS50931"/>
    </source>
</evidence>
<dbReference type="PANTHER" id="PTHR30579:SF2">
    <property type="entry name" value="HTH-TYPE TRANSCRIPTIONAL REGULATOR ARGP"/>
    <property type="match status" value="1"/>
</dbReference>
<dbReference type="InterPro" id="IPR005119">
    <property type="entry name" value="LysR_subst-bd"/>
</dbReference>
<dbReference type="SUPFAM" id="SSF53850">
    <property type="entry name" value="Periplasmic binding protein-like II"/>
    <property type="match status" value="1"/>
</dbReference>
<dbReference type="RefSeq" id="WP_342741860.1">
    <property type="nucleotide sequence ID" value="NZ_FODS01000009.1"/>
</dbReference>
<evidence type="ECO:0000256" key="3">
    <source>
        <dbReference type="ARBA" id="ARBA00023125"/>
    </source>
</evidence>
<comment type="similarity">
    <text evidence="1">Belongs to the LysR transcriptional regulatory family.</text>
</comment>
<dbReference type="Proteomes" id="UP000198893">
    <property type="component" value="Unassembled WGS sequence"/>
</dbReference>
<gene>
    <name evidence="6" type="ORF">SAMN04490248_10911</name>
</gene>